<reference evidence="2 3" key="1">
    <citation type="journal article" date="2018" name="BMC Genomics">
        <title>The genome of Naegleria lovaniensis, the basis for a comparative approach to unravel pathogenicity factors of the human pathogenic amoeba N. fowleri.</title>
        <authorList>
            <person name="Liechti N."/>
            <person name="Schurch N."/>
            <person name="Bruggmann R."/>
            <person name="Wittwer M."/>
        </authorList>
    </citation>
    <scope>NUCLEOTIDE SEQUENCE [LARGE SCALE GENOMIC DNA]</scope>
    <source>
        <strain evidence="2 3">ATCC 30569</strain>
    </source>
</reference>
<keyword evidence="3" id="KW-1185">Reference proteome</keyword>
<sequence>MMNRIRDALACSEPTIEENEKRVEWIHRSMMNLNNEDDVARICPSCLQPIVVVEKMNHHTKSLYYQVDELLEHVSICLNLWNNERRKLFGENNEEPNMNEISTKIKKSSTNNDNSENSLTKLDDVLGDDMLYHFLTFLDQSFLIHTCMRVSKH</sequence>
<gene>
    <name evidence="2" type="ORF">C9374_000426</name>
    <name evidence="1" type="ORF">C9374_013223</name>
</gene>
<dbReference type="RefSeq" id="XP_044552254.1">
    <property type="nucleotide sequence ID" value="XM_044693879.1"/>
</dbReference>
<proteinExistence type="predicted"/>
<dbReference type="EMBL" id="PYSW02000010">
    <property type="protein sequence ID" value="KAG2388262.1"/>
    <property type="molecule type" value="Genomic_DNA"/>
</dbReference>
<organism evidence="2 3">
    <name type="scientific">Naegleria lovaniensis</name>
    <name type="common">Amoeba</name>
    <dbReference type="NCBI Taxonomy" id="51637"/>
    <lineage>
        <taxon>Eukaryota</taxon>
        <taxon>Discoba</taxon>
        <taxon>Heterolobosea</taxon>
        <taxon>Tetramitia</taxon>
        <taxon>Eutetramitia</taxon>
        <taxon>Vahlkampfiidae</taxon>
        <taxon>Naegleria</taxon>
    </lineage>
</organism>
<comment type="caution">
    <text evidence="2">The sequence shown here is derived from an EMBL/GenBank/DDBJ whole genome shotgun (WGS) entry which is preliminary data.</text>
</comment>
<reference evidence="2" key="2">
    <citation type="submission" date="2020-04" db="EMBL/GenBank/DDBJ databases">
        <authorList>
            <person name="Liechti N."/>
            <person name="Schuerch N."/>
            <person name="Bruggmann R."/>
            <person name="Wittwer M."/>
        </authorList>
    </citation>
    <scope>NUCLEOTIDE SEQUENCE</scope>
    <source>
        <strain evidence="2">ATCC 30569</strain>
    </source>
</reference>
<protein>
    <submittedName>
        <fullName evidence="2">Uncharacterized protein</fullName>
    </submittedName>
</protein>
<evidence type="ECO:0000313" key="3">
    <source>
        <dbReference type="Proteomes" id="UP000816034"/>
    </source>
</evidence>
<evidence type="ECO:0000313" key="1">
    <source>
        <dbReference type="EMBL" id="KAG2372771.1"/>
    </source>
</evidence>
<evidence type="ECO:0000313" key="2">
    <source>
        <dbReference type="EMBL" id="KAG2388262.1"/>
    </source>
</evidence>
<dbReference type="GeneID" id="68092888"/>
<dbReference type="Proteomes" id="UP000816034">
    <property type="component" value="Unassembled WGS sequence"/>
</dbReference>
<name>A0AA88GWE2_NAELO</name>
<dbReference type="EMBL" id="PYSW02000068">
    <property type="protein sequence ID" value="KAG2372771.1"/>
    <property type="molecule type" value="Genomic_DNA"/>
</dbReference>
<accession>A0AA88GWE2</accession>
<dbReference type="AlphaFoldDB" id="A0AA88GWE2"/>